<gene>
    <name evidence="16" type="primary">murB</name>
    <name evidence="18" type="ORF">PEPNEM18_01187</name>
</gene>
<comment type="cofactor">
    <cofactor evidence="1 16">
        <name>FAD</name>
        <dbReference type="ChEBI" id="CHEBI:57692"/>
    </cofactor>
</comment>
<comment type="similarity">
    <text evidence="16">Belongs to the MurB family.</text>
</comment>
<comment type="pathway">
    <text evidence="4 16">Cell wall biogenesis; peptidoglycan biosynthesis.</text>
</comment>
<evidence type="ECO:0000256" key="3">
    <source>
        <dbReference type="ARBA" id="ARBA00004496"/>
    </source>
</evidence>
<evidence type="ECO:0000313" key="18">
    <source>
        <dbReference type="EMBL" id="CAC9932204.1"/>
    </source>
</evidence>
<dbReference type="InterPro" id="IPR006094">
    <property type="entry name" value="Oxid_FAD_bind_N"/>
</dbReference>
<keyword evidence="8 16" id="KW-0274">FAD</keyword>
<feature type="domain" description="FAD-binding PCMH-type" evidence="17">
    <location>
        <begin position="22"/>
        <end position="188"/>
    </location>
</feature>
<keyword evidence="5 16" id="KW-0963">Cytoplasm</keyword>
<evidence type="ECO:0000256" key="11">
    <source>
        <dbReference type="ARBA" id="ARBA00022984"/>
    </source>
</evidence>
<keyword evidence="14 16" id="KW-0961">Cell wall biogenesis/degradation</keyword>
<evidence type="ECO:0000256" key="13">
    <source>
        <dbReference type="ARBA" id="ARBA00023306"/>
    </source>
</evidence>
<dbReference type="EC" id="1.3.1.98" evidence="16"/>
<keyword evidence="13 16" id="KW-0131">Cell cycle</keyword>
<dbReference type="SUPFAM" id="SSF56194">
    <property type="entry name" value="Uridine diphospho-N-Acetylenolpyruvylglucosamine reductase, MurB, C-terminal domain"/>
    <property type="match status" value="1"/>
</dbReference>
<dbReference type="InterPro" id="IPR016166">
    <property type="entry name" value="FAD-bd_PCMH"/>
</dbReference>
<comment type="subcellular location">
    <subcellularLocation>
        <location evidence="3 16">Cytoplasm</location>
    </subcellularLocation>
</comment>
<dbReference type="PANTHER" id="PTHR21071:SF4">
    <property type="entry name" value="UDP-N-ACETYLENOLPYRUVOYLGLUCOSAMINE REDUCTASE"/>
    <property type="match status" value="1"/>
</dbReference>
<dbReference type="PROSITE" id="PS51387">
    <property type="entry name" value="FAD_PCMH"/>
    <property type="match status" value="1"/>
</dbReference>
<keyword evidence="9 16" id="KW-0521">NADP</keyword>
<keyword evidence="19" id="KW-1185">Reference proteome</keyword>
<organism evidence="18 19">
    <name type="scientific">Aedoeadaptatus nemausensis</name>
    <dbReference type="NCBI Taxonomy" id="2582829"/>
    <lineage>
        <taxon>Bacteria</taxon>
        <taxon>Bacillati</taxon>
        <taxon>Bacillota</taxon>
        <taxon>Tissierellia</taxon>
        <taxon>Tissierellales</taxon>
        <taxon>Peptoniphilaceae</taxon>
        <taxon>Aedoeadaptatus</taxon>
    </lineage>
</organism>
<evidence type="ECO:0000256" key="5">
    <source>
        <dbReference type="ARBA" id="ARBA00022490"/>
    </source>
</evidence>
<evidence type="ECO:0000259" key="17">
    <source>
        <dbReference type="PROSITE" id="PS51387"/>
    </source>
</evidence>
<dbReference type="GO" id="GO:0009252">
    <property type="term" value="P:peptidoglycan biosynthetic process"/>
    <property type="evidence" value="ECO:0007669"/>
    <property type="project" value="UniProtKB-UniRule"/>
</dbReference>
<dbReference type="GO" id="GO:0051301">
    <property type="term" value="P:cell division"/>
    <property type="evidence" value="ECO:0007669"/>
    <property type="project" value="UniProtKB-KW"/>
</dbReference>
<evidence type="ECO:0000256" key="2">
    <source>
        <dbReference type="ARBA" id="ARBA00003921"/>
    </source>
</evidence>
<accession>A0A6V6Y4J7</accession>
<keyword evidence="11 16" id="KW-0573">Peptidoglycan synthesis</keyword>
<dbReference type="InterPro" id="IPR016169">
    <property type="entry name" value="FAD-bd_PCMH_sub2"/>
</dbReference>
<evidence type="ECO:0000256" key="9">
    <source>
        <dbReference type="ARBA" id="ARBA00022857"/>
    </source>
</evidence>
<feature type="active site" evidence="16">
    <location>
        <position position="287"/>
    </location>
</feature>
<dbReference type="InterPro" id="IPR036318">
    <property type="entry name" value="FAD-bd_PCMH-like_sf"/>
</dbReference>
<evidence type="ECO:0000256" key="8">
    <source>
        <dbReference type="ARBA" id="ARBA00022827"/>
    </source>
</evidence>
<dbReference type="EMBL" id="CAIJCS010000019">
    <property type="protein sequence ID" value="CAC9932204.1"/>
    <property type="molecule type" value="Genomic_DNA"/>
</dbReference>
<dbReference type="Gene3D" id="3.30.43.10">
    <property type="entry name" value="Uridine Diphospho-n-acetylenolpyruvylglucosamine Reductase, domain 2"/>
    <property type="match status" value="1"/>
</dbReference>
<keyword evidence="7 16" id="KW-0285">Flavoprotein</keyword>
<dbReference type="UniPathway" id="UPA00219"/>
<evidence type="ECO:0000256" key="7">
    <source>
        <dbReference type="ARBA" id="ARBA00022630"/>
    </source>
</evidence>
<dbReference type="Pfam" id="PF02873">
    <property type="entry name" value="MurB_C"/>
    <property type="match status" value="1"/>
</dbReference>
<evidence type="ECO:0000256" key="4">
    <source>
        <dbReference type="ARBA" id="ARBA00004752"/>
    </source>
</evidence>
<keyword evidence="10 16" id="KW-0133">Cell shape</keyword>
<dbReference type="Proteomes" id="UP000586454">
    <property type="component" value="Unassembled WGS sequence"/>
</dbReference>
<dbReference type="GO" id="GO:0071949">
    <property type="term" value="F:FAD binding"/>
    <property type="evidence" value="ECO:0007669"/>
    <property type="project" value="InterPro"/>
</dbReference>
<comment type="caution">
    <text evidence="18">The sequence shown here is derived from an EMBL/GenBank/DDBJ whole genome shotgun (WGS) entry which is preliminary data.</text>
</comment>
<dbReference type="InterPro" id="IPR036635">
    <property type="entry name" value="MurB_C_sf"/>
</dbReference>
<evidence type="ECO:0000256" key="12">
    <source>
        <dbReference type="ARBA" id="ARBA00023002"/>
    </source>
</evidence>
<sequence>MDLTNIGRVKEHFPMKEVTSFEIGGPVDYFIEPETEEELIRAVLRLDEEKIPWMIMGKGTNMVVSDKGIRGAVIRMGAFFEDIKIEGNRVIAEGGASMRRVAEAAQRESLAGLEFAHGIPGGIGGAMTMNAGAYGGEMKDVVESVRVLHRDGTIEVLSNEELHFEYRNSRVYTDNLIVLSATFILEPGDGALIQEQMDDLWNRRTTKQPLEYPSAGSTFKRPVGYYAGQLIDQAGLRGLRHGDAQVSEKHCGFVINRGNATCREVVELIRTVQEAVYQKHGVELETEVKVLGEK</sequence>
<dbReference type="GO" id="GO:0005829">
    <property type="term" value="C:cytosol"/>
    <property type="evidence" value="ECO:0007669"/>
    <property type="project" value="TreeGrafter"/>
</dbReference>
<evidence type="ECO:0000256" key="15">
    <source>
        <dbReference type="ARBA" id="ARBA00048914"/>
    </source>
</evidence>
<dbReference type="Gene3D" id="3.90.78.10">
    <property type="entry name" value="UDP-N-acetylenolpyruvoylglucosamine reductase, C-terminal domain"/>
    <property type="match status" value="1"/>
</dbReference>
<dbReference type="GO" id="GO:0071555">
    <property type="term" value="P:cell wall organization"/>
    <property type="evidence" value="ECO:0007669"/>
    <property type="project" value="UniProtKB-KW"/>
</dbReference>
<dbReference type="NCBIfam" id="TIGR00179">
    <property type="entry name" value="murB"/>
    <property type="match status" value="1"/>
</dbReference>
<comment type="function">
    <text evidence="2 16">Cell wall formation.</text>
</comment>
<dbReference type="InterPro" id="IPR003170">
    <property type="entry name" value="MurB"/>
</dbReference>
<comment type="catalytic activity">
    <reaction evidence="15 16">
        <text>UDP-N-acetyl-alpha-D-muramate + NADP(+) = UDP-N-acetyl-3-O-(1-carboxyvinyl)-alpha-D-glucosamine + NADPH + H(+)</text>
        <dbReference type="Rhea" id="RHEA:12248"/>
        <dbReference type="ChEBI" id="CHEBI:15378"/>
        <dbReference type="ChEBI" id="CHEBI:57783"/>
        <dbReference type="ChEBI" id="CHEBI:58349"/>
        <dbReference type="ChEBI" id="CHEBI:68483"/>
        <dbReference type="ChEBI" id="CHEBI:70757"/>
        <dbReference type="EC" id="1.3.1.98"/>
    </reaction>
</comment>
<evidence type="ECO:0000313" key="19">
    <source>
        <dbReference type="Proteomes" id="UP000586454"/>
    </source>
</evidence>
<protein>
    <recommendedName>
        <fullName evidence="16">UDP-N-acetylenolpyruvoylglucosamine reductase</fullName>
        <ecNumber evidence="16">1.3.1.98</ecNumber>
    </recommendedName>
    <alternativeName>
        <fullName evidence="16">UDP-N-acetylmuramate dehydrogenase</fullName>
    </alternativeName>
</protein>
<proteinExistence type="inferred from homology"/>
<feature type="active site" evidence="16">
    <location>
        <position position="167"/>
    </location>
</feature>
<keyword evidence="12 16" id="KW-0560">Oxidoreductase</keyword>
<dbReference type="PANTHER" id="PTHR21071">
    <property type="entry name" value="UDP-N-ACETYLENOLPYRUVOYLGLUCOSAMINE REDUCTASE"/>
    <property type="match status" value="1"/>
</dbReference>
<name>A0A6V6Y4J7_9FIRM</name>
<evidence type="ECO:0000256" key="1">
    <source>
        <dbReference type="ARBA" id="ARBA00001974"/>
    </source>
</evidence>
<dbReference type="GO" id="GO:0008360">
    <property type="term" value="P:regulation of cell shape"/>
    <property type="evidence" value="ECO:0007669"/>
    <property type="project" value="UniProtKB-KW"/>
</dbReference>
<dbReference type="Pfam" id="PF01565">
    <property type="entry name" value="FAD_binding_4"/>
    <property type="match status" value="1"/>
</dbReference>
<dbReference type="SUPFAM" id="SSF56176">
    <property type="entry name" value="FAD-binding/transporter-associated domain-like"/>
    <property type="match status" value="1"/>
</dbReference>
<dbReference type="InterPro" id="IPR016167">
    <property type="entry name" value="FAD-bd_PCMH_sub1"/>
</dbReference>
<dbReference type="NCBIfam" id="NF010480">
    <property type="entry name" value="PRK13905.1"/>
    <property type="match status" value="1"/>
</dbReference>
<evidence type="ECO:0000256" key="14">
    <source>
        <dbReference type="ARBA" id="ARBA00023316"/>
    </source>
</evidence>
<evidence type="ECO:0000256" key="16">
    <source>
        <dbReference type="HAMAP-Rule" id="MF_00037"/>
    </source>
</evidence>
<dbReference type="RefSeq" id="WP_180500218.1">
    <property type="nucleotide sequence ID" value="NZ_CAIJCS010000019.1"/>
</dbReference>
<dbReference type="Gene3D" id="3.30.465.10">
    <property type="match status" value="1"/>
</dbReference>
<evidence type="ECO:0000256" key="10">
    <source>
        <dbReference type="ARBA" id="ARBA00022960"/>
    </source>
</evidence>
<evidence type="ECO:0000256" key="6">
    <source>
        <dbReference type="ARBA" id="ARBA00022618"/>
    </source>
</evidence>
<keyword evidence="6 16" id="KW-0132">Cell division</keyword>
<dbReference type="HAMAP" id="MF_00037">
    <property type="entry name" value="MurB"/>
    <property type="match status" value="1"/>
</dbReference>
<dbReference type="InterPro" id="IPR011601">
    <property type="entry name" value="MurB_C"/>
</dbReference>
<feature type="active site" description="Proton donor" evidence="16">
    <location>
        <position position="217"/>
    </location>
</feature>
<dbReference type="AlphaFoldDB" id="A0A6V6Y4J7"/>
<reference evidence="18 19" key="1">
    <citation type="submission" date="2020-06" db="EMBL/GenBank/DDBJ databases">
        <authorList>
            <person name="Criscuolo A."/>
        </authorList>
    </citation>
    <scope>NUCLEOTIDE SEQUENCE [LARGE SCALE GENOMIC DNA]</scope>
    <source>
        <strain evidence="18">1804121828</strain>
    </source>
</reference>
<dbReference type="GO" id="GO:0008762">
    <property type="term" value="F:UDP-N-acetylmuramate dehydrogenase activity"/>
    <property type="evidence" value="ECO:0007669"/>
    <property type="project" value="UniProtKB-UniRule"/>
</dbReference>